<dbReference type="EMBL" id="MDYN01000003">
    <property type="protein sequence ID" value="OQD88746.1"/>
    <property type="molecule type" value="Genomic_DNA"/>
</dbReference>
<dbReference type="Proteomes" id="UP000191672">
    <property type="component" value="Unassembled WGS sequence"/>
</dbReference>
<keyword evidence="3" id="KW-1185">Reference proteome</keyword>
<proteinExistence type="predicted"/>
<evidence type="ECO:0008006" key="4">
    <source>
        <dbReference type="Google" id="ProtNLM"/>
    </source>
</evidence>
<dbReference type="AlphaFoldDB" id="A0A1V6QIN9"/>
<evidence type="ECO:0000256" key="1">
    <source>
        <dbReference type="SAM" id="SignalP"/>
    </source>
</evidence>
<sequence length="66" mass="7340">MTTWTVILILAFFIKVEAILKIACSRSQEGLRAMRCAISPLLSQPFNFSVPSSRRDSKVPGPGWTD</sequence>
<feature type="signal peptide" evidence="1">
    <location>
        <begin position="1"/>
        <end position="18"/>
    </location>
</feature>
<protein>
    <recommendedName>
        <fullName evidence="4">Secreted protein</fullName>
    </recommendedName>
</protein>
<name>A0A1V6QIN9_9EURO</name>
<gene>
    <name evidence="2" type="ORF">PENANT_c003G10742</name>
</gene>
<keyword evidence="1" id="KW-0732">Signal</keyword>
<evidence type="ECO:0000313" key="2">
    <source>
        <dbReference type="EMBL" id="OQD88746.1"/>
    </source>
</evidence>
<evidence type="ECO:0000313" key="3">
    <source>
        <dbReference type="Proteomes" id="UP000191672"/>
    </source>
</evidence>
<comment type="caution">
    <text evidence="2">The sequence shown here is derived from an EMBL/GenBank/DDBJ whole genome shotgun (WGS) entry which is preliminary data.</text>
</comment>
<feature type="chain" id="PRO_5012415603" description="Secreted protein" evidence="1">
    <location>
        <begin position="19"/>
        <end position="66"/>
    </location>
</feature>
<accession>A0A1V6QIN9</accession>
<reference evidence="3" key="1">
    <citation type="journal article" date="2017" name="Nat. Microbiol.">
        <title>Global analysis of biosynthetic gene clusters reveals vast potential of secondary metabolite production in Penicillium species.</title>
        <authorList>
            <person name="Nielsen J.C."/>
            <person name="Grijseels S."/>
            <person name="Prigent S."/>
            <person name="Ji B."/>
            <person name="Dainat J."/>
            <person name="Nielsen K.F."/>
            <person name="Frisvad J.C."/>
            <person name="Workman M."/>
            <person name="Nielsen J."/>
        </authorList>
    </citation>
    <scope>NUCLEOTIDE SEQUENCE [LARGE SCALE GENOMIC DNA]</scope>
    <source>
        <strain evidence="3">IBT 31811</strain>
    </source>
</reference>
<organism evidence="2 3">
    <name type="scientific">Penicillium antarcticum</name>
    <dbReference type="NCBI Taxonomy" id="416450"/>
    <lineage>
        <taxon>Eukaryota</taxon>
        <taxon>Fungi</taxon>
        <taxon>Dikarya</taxon>
        <taxon>Ascomycota</taxon>
        <taxon>Pezizomycotina</taxon>
        <taxon>Eurotiomycetes</taxon>
        <taxon>Eurotiomycetidae</taxon>
        <taxon>Eurotiales</taxon>
        <taxon>Aspergillaceae</taxon>
        <taxon>Penicillium</taxon>
    </lineage>
</organism>